<feature type="compositionally biased region" description="Basic and acidic residues" evidence="1">
    <location>
        <begin position="50"/>
        <end position="62"/>
    </location>
</feature>
<proteinExistence type="predicted"/>
<comment type="caution">
    <text evidence="2">The sequence shown here is derived from an EMBL/GenBank/DDBJ whole genome shotgun (WGS) entry which is preliminary data.</text>
</comment>
<accession>A0AAV7ND50</accession>
<name>A0AAV7ND50_PLEWA</name>
<sequence>MEVGPRGSKEPAPAEGSWSRLLRFSGLPRGCRRRRTPDARRCSWCQNRSQEPDRGSTARTKGDCGQQGARSCTREAA</sequence>
<organism evidence="2 3">
    <name type="scientific">Pleurodeles waltl</name>
    <name type="common">Iberian ribbed newt</name>
    <dbReference type="NCBI Taxonomy" id="8319"/>
    <lineage>
        <taxon>Eukaryota</taxon>
        <taxon>Metazoa</taxon>
        <taxon>Chordata</taxon>
        <taxon>Craniata</taxon>
        <taxon>Vertebrata</taxon>
        <taxon>Euteleostomi</taxon>
        <taxon>Amphibia</taxon>
        <taxon>Batrachia</taxon>
        <taxon>Caudata</taxon>
        <taxon>Salamandroidea</taxon>
        <taxon>Salamandridae</taxon>
        <taxon>Pleurodelinae</taxon>
        <taxon>Pleurodeles</taxon>
    </lineage>
</organism>
<dbReference type="EMBL" id="JANPWB010000012">
    <property type="protein sequence ID" value="KAJ1113092.1"/>
    <property type="molecule type" value="Genomic_DNA"/>
</dbReference>
<protein>
    <submittedName>
        <fullName evidence="2">Uncharacterized protein</fullName>
    </submittedName>
</protein>
<gene>
    <name evidence="2" type="ORF">NDU88_001349</name>
</gene>
<feature type="region of interest" description="Disordered" evidence="1">
    <location>
        <begin position="45"/>
        <end position="77"/>
    </location>
</feature>
<dbReference type="Proteomes" id="UP001066276">
    <property type="component" value="Chromosome 8"/>
</dbReference>
<evidence type="ECO:0000313" key="2">
    <source>
        <dbReference type="EMBL" id="KAJ1113092.1"/>
    </source>
</evidence>
<keyword evidence="3" id="KW-1185">Reference proteome</keyword>
<dbReference type="AlphaFoldDB" id="A0AAV7ND50"/>
<evidence type="ECO:0000256" key="1">
    <source>
        <dbReference type="SAM" id="MobiDB-lite"/>
    </source>
</evidence>
<reference evidence="2" key="1">
    <citation type="journal article" date="2022" name="bioRxiv">
        <title>Sequencing and chromosome-scale assembly of the giantPleurodeles waltlgenome.</title>
        <authorList>
            <person name="Brown T."/>
            <person name="Elewa A."/>
            <person name="Iarovenko S."/>
            <person name="Subramanian E."/>
            <person name="Araus A.J."/>
            <person name="Petzold A."/>
            <person name="Susuki M."/>
            <person name="Suzuki K.-i.T."/>
            <person name="Hayashi T."/>
            <person name="Toyoda A."/>
            <person name="Oliveira C."/>
            <person name="Osipova E."/>
            <person name="Leigh N.D."/>
            <person name="Simon A."/>
            <person name="Yun M.H."/>
        </authorList>
    </citation>
    <scope>NUCLEOTIDE SEQUENCE</scope>
    <source>
        <strain evidence="2">20211129_DDA</strain>
        <tissue evidence="2">Liver</tissue>
    </source>
</reference>
<evidence type="ECO:0000313" key="3">
    <source>
        <dbReference type="Proteomes" id="UP001066276"/>
    </source>
</evidence>